<evidence type="ECO:0000256" key="6">
    <source>
        <dbReference type="SAM" id="Phobius"/>
    </source>
</evidence>
<evidence type="ECO:0000256" key="2">
    <source>
        <dbReference type="ARBA" id="ARBA00007590"/>
    </source>
</evidence>
<dbReference type="InterPro" id="IPR005349">
    <property type="entry name" value="TMEM14"/>
</dbReference>
<evidence type="ECO:0000256" key="4">
    <source>
        <dbReference type="ARBA" id="ARBA00022989"/>
    </source>
</evidence>
<reference evidence="7" key="1">
    <citation type="submission" date="2023-08" db="EMBL/GenBank/DDBJ databases">
        <title>Draft sequence of the Babesia gibsoni genome.</title>
        <authorList>
            <person name="Yamagishi J.Y."/>
            <person name="Xuan X.X."/>
        </authorList>
    </citation>
    <scope>NUCLEOTIDE SEQUENCE</scope>
    <source>
        <strain evidence="7">Azabu</strain>
    </source>
</reference>
<feature type="transmembrane region" description="Helical" evidence="6">
    <location>
        <begin position="91"/>
        <end position="111"/>
    </location>
</feature>
<keyword evidence="3 6" id="KW-0812">Transmembrane</keyword>
<proteinExistence type="inferred from homology"/>
<name>A0AAD8UVS4_BABGI</name>
<feature type="transmembrane region" description="Helical" evidence="6">
    <location>
        <begin position="6"/>
        <end position="24"/>
    </location>
</feature>
<keyword evidence="4 6" id="KW-1133">Transmembrane helix</keyword>
<dbReference type="AlphaFoldDB" id="A0AAD8UVS4"/>
<keyword evidence="5 6" id="KW-0472">Membrane</keyword>
<comment type="caution">
    <text evidence="7">The sequence shown here is derived from an EMBL/GenBank/DDBJ whole genome shotgun (WGS) entry which is preliminary data.</text>
</comment>
<feature type="transmembrane region" description="Helical" evidence="6">
    <location>
        <begin position="31"/>
        <end position="51"/>
    </location>
</feature>
<gene>
    <name evidence="7" type="ORF">BgAZ_104150</name>
</gene>
<dbReference type="GO" id="GO:0016020">
    <property type="term" value="C:membrane"/>
    <property type="evidence" value="ECO:0007669"/>
    <property type="project" value="UniProtKB-SubCell"/>
</dbReference>
<organism evidence="7 8">
    <name type="scientific">Babesia gibsoni</name>
    <dbReference type="NCBI Taxonomy" id="33632"/>
    <lineage>
        <taxon>Eukaryota</taxon>
        <taxon>Sar</taxon>
        <taxon>Alveolata</taxon>
        <taxon>Apicomplexa</taxon>
        <taxon>Aconoidasida</taxon>
        <taxon>Piroplasmida</taxon>
        <taxon>Babesiidae</taxon>
        <taxon>Babesia</taxon>
    </lineage>
</organism>
<keyword evidence="8" id="KW-1185">Reference proteome</keyword>
<comment type="similarity">
    <text evidence="2">Belongs to the TMEM14 family.</text>
</comment>
<feature type="transmembrane region" description="Helical" evidence="6">
    <location>
        <begin position="57"/>
        <end position="79"/>
    </location>
</feature>
<evidence type="ECO:0000256" key="1">
    <source>
        <dbReference type="ARBA" id="ARBA00004370"/>
    </source>
</evidence>
<sequence length="122" mass="12884">MLALLSIPAVICCLFFMGGGAVAYATKRSVVSLVASSLISAMYGVSFYLTLAYTNTVIGFCIAATASLCALGIGVYQLFFDRSEETRKKHVATAVYSAGLASTFFYHGVLFTKVALGQTPKA</sequence>
<accession>A0AAD8UVS4</accession>
<protein>
    <submittedName>
        <fullName evidence="7">Uncharacterized protein</fullName>
    </submittedName>
</protein>
<evidence type="ECO:0000256" key="3">
    <source>
        <dbReference type="ARBA" id="ARBA00022692"/>
    </source>
</evidence>
<evidence type="ECO:0000256" key="5">
    <source>
        <dbReference type="ARBA" id="ARBA00023136"/>
    </source>
</evidence>
<dbReference type="InterPro" id="IPR044890">
    <property type="entry name" value="TMEM14_sf"/>
</dbReference>
<comment type="subcellular location">
    <subcellularLocation>
        <location evidence="1">Membrane</location>
    </subcellularLocation>
</comment>
<dbReference type="Gene3D" id="1.10.10.1740">
    <property type="entry name" value="Transmembrane protein 14-like"/>
    <property type="match status" value="1"/>
</dbReference>
<evidence type="ECO:0000313" key="8">
    <source>
        <dbReference type="Proteomes" id="UP001230268"/>
    </source>
</evidence>
<evidence type="ECO:0000313" key="7">
    <source>
        <dbReference type="EMBL" id="KAK1444509.1"/>
    </source>
</evidence>
<dbReference type="Pfam" id="PF03647">
    <property type="entry name" value="Tmemb_14"/>
    <property type="match status" value="1"/>
</dbReference>
<dbReference type="EMBL" id="JAVEPI010000001">
    <property type="protein sequence ID" value="KAK1444509.1"/>
    <property type="molecule type" value="Genomic_DNA"/>
</dbReference>
<dbReference type="Proteomes" id="UP001230268">
    <property type="component" value="Unassembled WGS sequence"/>
</dbReference>